<keyword evidence="4" id="KW-0378">Hydrolase</keyword>
<keyword evidence="2" id="KW-0732">Signal</keyword>
<dbReference type="Gene3D" id="2.70.70.10">
    <property type="entry name" value="Glucose Permease (Domain IIA)"/>
    <property type="match status" value="1"/>
</dbReference>
<dbReference type="Pfam" id="PF01476">
    <property type="entry name" value="LysM"/>
    <property type="match status" value="2"/>
</dbReference>
<evidence type="ECO:0000313" key="4">
    <source>
        <dbReference type="EMBL" id="SPF80517.1"/>
    </source>
</evidence>
<dbReference type="Pfam" id="PF01551">
    <property type="entry name" value="Peptidase_M23"/>
    <property type="match status" value="1"/>
</dbReference>
<dbReference type="PANTHER" id="PTHR21666">
    <property type="entry name" value="PEPTIDASE-RELATED"/>
    <property type="match status" value="1"/>
</dbReference>
<proteinExistence type="predicted"/>
<dbReference type="CDD" id="cd12797">
    <property type="entry name" value="M23_peptidase"/>
    <property type="match status" value="1"/>
</dbReference>
<reference evidence="5" key="1">
    <citation type="submission" date="2018-03" db="EMBL/GenBank/DDBJ databases">
        <authorList>
            <person name="Rodrigo-Torres L."/>
            <person name="Arahal R. D."/>
            <person name="Lucena T."/>
        </authorList>
    </citation>
    <scope>NUCLEOTIDE SEQUENCE [LARGE SCALE GENOMIC DNA]</scope>
    <source>
        <strain evidence="5">CECT 8871</strain>
    </source>
</reference>
<name>A0A2R8AX52_9RHOB</name>
<protein>
    <submittedName>
        <fullName evidence="4">Murein hydrolase activator NlpD</fullName>
    </submittedName>
</protein>
<dbReference type="EMBL" id="OMOJ01000004">
    <property type="protein sequence ID" value="SPF80517.1"/>
    <property type="molecule type" value="Genomic_DNA"/>
</dbReference>
<dbReference type="InterPro" id="IPR018392">
    <property type="entry name" value="LysM"/>
</dbReference>
<evidence type="ECO:0000313" key="5">
    <source>
        <dbReference type="Proteomes" id="UP000244904"/>
    </source>
</evidence>
<feature type="compositionally biased region" description="Polar residues" evidence="1">
    <location>
        <begin position="270"/>
        <end position="282"/>
    </location>
</feature>
<dbReference type="PROSITE" id="PS51782">
    <property type="entry name" value="LYSM"/>
    <property type="match status" value="1"/>
</dbReference>
<feature type="compositionally biased region" description="Low complexity" evidence="1">
    <location>
        <begin position="224"/>
        <end position="264"/>
    </location>
</feature>
<dbReference type="RefSeq" id="WP_108886371.1">
    <property type="nucleotide sequence ID" value="NZ_OMOJ01000004.1"/>
</dbReference>
<dbReference type="GO" id="GO:0004222">
    <property type="term" value="F:metalloendopeptidase activity"/>
    <property type="evidence" value="ECO:0007669"/>
    <property type="project" value="TreeGrafter"/>
</dbReference>
<dbReference type="CDD" id="cd00118">
    <property type="entry name" value="LysM"/>
    <property type="match status" value="1"/>
</dbReference>
<feature type="chain" id="PRO_5015315067" evidence="2">
    <location>
        <begin position="20"/>
        <end position="395"/>
    </location>
</feature>
<dbReference type="Gene3D" id="3.10.350.10">
    <property type="entry name" value="LysM domain"/>
    <property type="match status" value="1"/>
</dbReference>
<dbReference type="InterPro" id="IPR036779">
    <property type="entry name" value="LysM_dom_sf"/>
</dbReference>
<dbReference type="Proteomes" id="UP000244904">
    <property type="component" value="Unassembled WGS sequence"/>
</dbReference>
<dbReference type="InterPro" id="IPR016047">
    <property type="entry name" value="M23ase_b-sheet_dom"/>
</dbReference>
<dbReference type="InterPro" id="IPR011055">
    <property type="entry name" value="Dup_hybrid_motif"/>
</dbReference>
<dbReference type="PROSITE" id="PS51257">
    <property type="entry name" value="PROKAR_LIPOPROTEIN"/>
    <property type="match status" value="1"/>
</dbReference>
<dbReference type="AlphaFoldDB" id="A0A2R8AX52"/>
<organism evidence="4 5">
    <name type="scientific">Pseudoprimorskyibacter insulae</name>
    <dbReference type="NCBI Taxonomy" id="1695997"/>
    <lineage>
        <taxon>Bacteria</taxon>
        <taxon>Pseudomonadati</taxon>
        <taxon>Pseudomonadota</taxon>
        <taxon>Alphaproteobacteria</taxon>
        <taxon>Rhodobacterales</taxon>
        <taxon>Paracoccaceae</taxon>
        <taxon>Pseudoprimorskyibacter</taxon>
    </lineage>
</organism>
<feature type="signal peptide" evidence="2">
    <location>
        <begin position="1"/>
        <end position="19"/>
    </location>
</feature>
<dbReference type="InterPro" id="IPR050570">
    <property type="entry name" value="Cell_wall_metabolism_enzyme"/>
</dbReference>
<evidence type="ECO:0000259" key="3">
    <source>
        <dbReference type="PROSITE" id="PS51782"/>
    </source>
</evidence>
<dbReference type="SUPFAM" id="SSF51261">
    <property type="entry name" value="Duplicated hybrid motif"/>
    <property type="match status" value="1"/>
</dbReference>
<keyword evidence="5" id="KW-1185">Reference proteome</keyword>
<dbReference type="OrthoDB" id="9795421at2"/>
<feature type="region of interest" description="Disordered" evidence="1">
    <location>
        <begin position="224"/>
        <end position="283"/>
    </location>
</feature>
<dbReference type="PANTHER" id="PTHR21666:SF270">
    <property type="entry name" value="MUREIN HYDROLASE ACTIVATOR ENVC"/>
    <property type="match status" value="1"/>
</dbReference>
<gene>
    <name evidence="4" type="primary">nlpD</name>
    <name evidence="4" type="ORF">PRI8871_02327</name>
</gene>
<dbReference type="SUPFAM" id="SSF54106">
    <property type="entry name" value="LysM domain"/>
    <property type="match status" value="1"/>
</dbReference>
<feature type="domain" description="LysM" evidence="3">
    <location>
        <begin position="166"/>
        <end position="210"/>
    </location>
</feature>
<evidence type="ECO:0000256" key="1">
    <source>
        <dbReference type="SAM" id="MobiDB-lite"/>
    </source>
</evidence>
<accession>A0A2R8AX52</accession>
<sequence length="395" mass="41769">MSKAMMRPCVAVLALLALGACDGGFDFDLRDRIGDNFSTAHAAKTAVAPRPDPDDRGIISYPNYQVAVAKRGDTVTTMAERVGLPAGELADYNGIAPDVQLRRGEVIALPRRVAEPSPDTGAVGTGPILPPEINVTELATTAIESSAPTPPVQVSQPKAQTGVEPIRHKVVRGETAYTISRLYNVSVKSLAEWNGLDRDFTIREGQFLLIPVVMEAPVAEVAQAPEPEPAPGQGSPTPTPPSSKQALPTETPEPAAKAAATKAPVAQDLGKQQTAASKSNARMQMPVDGRIIREYVKGTTDGIDITNSAGTPIKAADSGIVASITKYDDNVPIVIIKHTDNLMSVYINAGNVAVKEGDSVSRGQKIGALLPGSPPYLHFEVRRGFDSVDPMEFLQ</sequence>
<evidence type="ECO:0000256" key="2">
    <source>
        <dbReference type="SAM" id="SignalP"/>
    </source>
</evidence>
<dbReference type="SMART" id="SM00257">
    <property type="entry name" value="LysM"/>
    <property type="match status" value="2"/>
</dbReference>